<dbReference type="AlphaFoldDB" id="A0AAJ6BHN4"/>
<accession>A0AAJ6BHN4</accession>
<dbReference type="NCBIfam" id="TIGR00275">
    <property type="entry name" value="aminoacetone oxidase family FAD-binding enzyme"/>
    <property type="match status" value="1"/>
</dbReference>
<dbReference type="InterPro" id="IPR057661">
    <property type="entry name" value="RsdA/BaiN/AoA(So)_Rossmann"/>
</dbReference>
<keyword evidence="3" id="KW-0274">FAD</keyword>
<dbReference type="PRINTS" id="PR00368">
    <property type="entry name" value="FADPNR"/>
</dbReference>
<evidence type="ECO:0000313" key="7">
    <source>
        <dbReference type="Proteomes" id="UP001220610"/>
    </source>
</evidence>
<evidence type="ECO:0000259" key="4">
    <source>
        <dbReference type="Pfam" id="PF03486"/>
    </source>
</evidence>
<evidence type="ECO:0000259" key="5">
    <source>
        <dbReference type="Pfam" id="PF22780"/>
    </source>
</evidence>
<dbReference type="InterPro" id="IPR004792">
    <property type="entry name" value="BaiN-like"/>
</dbReference>
<evidence type="ECO:0000256" key="3">
    <source>
        <dbReference type="ARBA" id="ARBA00022827"/>
    </source>
</evidence>
<evidence type="ECO:0000256" key="2">
    <source>
        <dbReference type="ARBA" id="ARBA00022630"/>
    </source>
</evidence>
<comment type="cofactor">
    <cofactor evidence="1">
        <name>FAD</name>
        <dbReference type="ChEBI" id="CHEBI:57692"/>
    </cofactor>
</comment>
<dbReference type="PANTHER" id="PTHR42887:SF2">
    <property type="entry name" value="OS12G0638800 PROTEIN"/>
    <property type="match status" value="1"/>
</dbReference>
<organism evidence="6 7">
    <name type="scientific">Candidatus Pseudobacter hemicellulosilyticus</name>
    <dbReference type="NCBI Taxonomy" id="3121375"/>
    <lineage>
        <taxon>Bacteria</taxon>
        <taxon>Pseudomonadati</taxon>
        <taxon>Bacteroidota</taxon>
        <taxon>Chitinophagia</taxon>
        <taxon>Chitinophagales</taxon>
        <taxon>Chitinophagaceae</taxon>
        <taxon>Pseudobacter</taxon>
    </lineage>
</organism>
<feature type="domain" description="RsdA/BaiN/AoA(So)-like Rossmann fold-like" evidence="4">
    <location>
        <begin position="14"/>
        <end position="412"/>
    </location>
</feature>
<evidence type="ECO:0000256" key="1">
    <source>
        <dbReference type="ARBA" id="ARBA00001974"/>
    </source>
</evidence>
<reference evidence="6" key="1">
    <citation type="submission" date="2023-03" db="EMBL/GenBank/DDBJ databases">
        <title>Andean soil-derived lignocellulolytic bacterial consortium as a source of novel taxa and putative plastic-active enzymes.</title>
        <authorList>
            <person name="Diaz-Garcia L."/>
            <person name="Chuvochina M."/>
            <person name="Feuerriegel G."/>
            <person name="Bunk B."/>
            <person name="Sproer C."/>
            <person name="Streit W.R."/>
            <person name="Rodriguez L.M."/>
            <person name="Overmann J."/>
            <person name="Jimenez D.J."/>
        </authorList>
    </citation>
    <scope>NUCLEOTIDE SEQUENCE</scope>
    <source>
        <strain evidence="6">MAG 7</strain>
    </source>
</reference>
<dbReference type="Pfam" id="PF22780">
    <property type="entry name" value="HI0933_like_1st"/>
    <property type="match status" value="1"/>
</dbReference>
<gene>
    <name evidence="6" type="ORF">P0Y53_23030</name>
</gene>
<protein>
    <submittedName>
        <fullName evidence="6">NAD(P)/FAD-dependent oxidoreductase</fullName>
    </submittedName>
</protein>
<dbReference type="PANTHER" id="PTHR42887">
    <property type="entry name" value="OS12G0638800 PROTEIN"/>
    <property type="match status" value="1"/>
</dbReference>
<evidence type="ECO:0000313" key="6">
    <source>
        <dbReference type="EMBL" id="WEK35376.1"/>
    </source>
</evidence>
<dbReference type="Gene3D" id="2.40.30.10">
    <property type="entry name" value="Translation factors"/>
    <property type="match status" value="1"/>
</dbReference>
<dbReference type="SUPFAM" id="SSF160996">
    <property type="entry name" value="HI0933 insert domain-like"/>
    <property type="match status" value="1"/>
</dbReference>
<name>A0AAJ6BHN4_9BACT</name>
<dbReference type="SUPFAM" id="SSF51905">
    <property type="entry name" value="FAD/NAD(P)-binding domain"/>
    <property type="match status" value="1"/>
</dbReference>
<sequence>MNNVHSSIARRPRLIVIGGGAAGFFCAVNAARLAPGLSVTILEKSNKVLSKVKVSGGGRCNVTHACFSIADMVRRYPRGANFLKKAFHHFFTEDTIAWFGERGVALKTEADGRMFPASNNSGTIIDCLVAELNRYGVELRLQADVRELSRQPETGIYQVQLANGRSLEAEYICVACGGFPKDSMFDWLRPLGHTIEAPVPSLFTFNMPGNPITGLMGVALDAQVRITGSKLQEQGPVLITHWGLSGPAVLRLSAWGARELAAKDYQFSILVNWLPAYNEQSLREKLQQLRYELAGQKTGQRNPLELPQRLWEYLLEQSGINMDTRWADLPAKEQNKLIRNCCAQEHTVKGKTTFKEEFVTAGGIALATVEAGSMQSKLLPGLFFAGEILDVDGVTGGFNFQHAWTSGFIAATSISKLATAE</sequence>
<dbReference type="Pfam" id="PF03486">
    <property type="entry name" value="HI0933_like"/>
    <property type="match status" value="1"/>
</dbReference>
<dbReference type="InterPro" id="IPR036188">
    <property type="entry name" value="FAD/NAD-bd_sf"/>
</dbReference>
<keyword evidence="2" id="KW-0285">Flavoprotein</keyword>
<feature type="domain" description="RsdA/BaiN/AoA(So)-like insert" evidence="5">
    <location>
        <begin position="199"/>
        <end position="359"/>
    </location>
</feature>
<dbReference type="InterPro" id="IPR023166">
    <property type="entry name" value="BaiN-like_dom_sf"/>
</dbReference>
<dbReference type="EMBL" id="CP119311">
    <property type="protein sequence ID" value="WEK35376.1"/>
    <property type="molecule type" value="Genomic_DNA"/>
</dbReference>
<dbReference type="InterPro" id="IPR055178">
    <property type="entry name" value="RsdA/BaiN/AoA(So)-like_dom"/>
</dbReference>
<dbReference type="Proteomes" id="UP001220610">
    <property type="component" value="Chromosome"/>
</dbReference>
<dbReference type="Gene3D" id="3.50.50.60">
    <property type="entry name" value="FAD/NAD(P)-binding domain"/>
    <property type="match status" value="1"/>
</dbReference>
<proteinExistence type="predicted"/>
<dbReference type="Gene3D" id="1.10.8.260">
    <property type="entry name" value="HI0933 insert domain-like"/>
    <property type="match status" value="1"/>
</dbReference>